<dbReference type="EMBL" id="RXOL01000003">
    <property type="protein sequence ID" value="RVQ66951.1"/>
    <property type="molecule type" value="Genomic_DNA"/>
</dbReference>
<organism evidence="2 3">
    <name type="scientific">Croceicoccus ponticola</name>
    <dbReference type="NCBI Taxonomy" id="2217664"/>
    <lineage>
        <taxon>Bacteria</taxon>
        <taxon>Pseudomonadati</taxon>
        <taxon>Pseudomonadota</taxon>
        <taxon>Alphaproteobacteria</taxon>
        <taxon>Sphingomonadales</taxon>
        <taxon>Erythrobacteraceae</taxon>
        <taxon>Croceicoccus</taxon>
    </lineage>
</organism>
<evidence type="ECO:0000256" key="1">
    <source>
        <dbReference type="SAM" id="Phobius"/>
    </source>
</evidence>
<keyword evidence="1" id="KW-0472">Membrane</keyword>
<accession>A0A437GXQ6</accession>
<keyword evidence="1" id="KW-0812">Transmembrane</keyword>
<feature type="transmembrane region" description="Helical" evidence="1">
    <location>
        <begin position="343"/>
        <end position="362"/>
    </location>
</feature>
<gene>
    <name evidence="2" type="ORF">EKN06_08355</name>
</gene>
<dbReference type="Gene3D" id="3.40.50.450">
    <property type="match status" value="1"/>
</dbReference>
<dbReference type="AlphaFoldDB" id="A0A437GXQ6"/>
<name>A0A437GXQ6_9SPHN</name>
<feature type="transmembrane region" description="Helical" evidence="1">
    <location>
        <begin position="475"/>
        <end position="497"/>
    </location>
</feature>
<sequence length="592" mass="65725">MTATHPPRPRLTLNVGITGHRGNAIDGDIVDDLGIRLDTVLGSLRNGVSAMSDDAPSYFSREAPLLRFHTALATGADQIAAKSARGLDYQVRAVLPFSEAEYTHDFASGEEHREFKRHVLAADEVFCLPGRRAHEDDAYVLVGKAIIAASDVLVAVWDGEEGRGRGGTAHVIELALLAYVPVIHIQVDRENSTIANARLLVGGDVIDPLVEPIDAPSDYLRLLQRTLAPHSEIEKEQMGEYLEEIERRTNWRIEYPAMLALLGVKRMPSRPWHQGRVVDGHESGNGKSGDLDTRNLDEAYDWANFLAIRYAQLFRSGHVTNYGLAALAVIVALTGLIMPTIKIYLVMVELSIIGLLFYNTHIGGQGEWHRKWLQYRHLAESLRPLAYLKRTGLAGPPVRADFTGPIGRHFESADWTRWYATAIWREMAAPVGTMTDVTIRQLADDVLEEQVRPQAAYHEVNASRMHKIDHKLHEVGNFLVGGVIAACTLYIFVYFFLHDWVKPLTAPFVFVTAGFPALSAAAFGLRGHGEHLVTASRSHNTVRALAANEARLAEIREIDDLTAELRNTAAIMLADLNEWSLAYRERTLQVPG</sequence>
<evidence type="ECO:0008006" key="4">
    <source>
        <dbReference type="Google" id="ProtNLM"/>
    </source>
</evidence>
<feature type="transmembrane region" description="Helical" evidence="1">
    <location>
        <begin position="319"/>
        <end position="337"/>
    </location>
</feature>
<proteinExistence type="predicted"/>
<dbReference type="OrthoDB" id="2968017at2"/>
<keyword evidence="1" id="KW-1133">Transmembrane helix</keyword>
<evidence type="ECO:0000313" key="2">
    <source>
        <dbReference type="EMBL" id="RVQ66951.1"/>
    </source>
</evidence>
<dbReference type="RefSeq" id="WP_127612464.1">
    <property type="nucleotide sequence ID" value="NZ_RXOL01000003.1"/>
</dbReference>
<reference evidence="2 3" key="1">
    <citation type="submission" date="2018-12" db="EMBL/GenBank/DDBJ databases">
        <title>Croceicoccus ponticola sp. nov., a lipolytic bacterium isolated from seawater.</title>
        <authorList>
            <person name="Yoon J.-H."/>
        </authorList>
    </citation>
    <scope>NUCLEOTIDE SEQUENCE [LARGE SCALE GENOMIC DNA]</scope>
    <source>
        <strain evidence="2 3">GM-16</strain>
    </source>
</reference>
<evidence type="ECO:0000313" key="3">
    <source>
        <dbReference type="Proteomes" id="UP000283003"/>
    </source>
</evidence>
<feature type="transmembrane region" description="Helical" evidence="1">
    <location>
        <begin position="503"/>
        <end position="525"/>
    </location>
</feature>
<comment type="caution">
    <text evidence="2">The sequence shown here is derived from an EMBL/GenBank/DDBJ whole genome shotgun (WGS) entry which is preliminary data.</text>
</comment>
<protein>
    <recommendedName>
        <fullName evidence="4">DUF4231 domain-containing protein</fullName>
    </recommendedName>
</protein>
<dbReference type="SUPFAM" id="SSF102405">
    <property type="entry name" value="MCP/YpsA-like"/>
    <property type="match status" value="1"/>
</dbReference>
<keyword evidence="3" id="KW-1185">Reference proteome</keyword>
<dbReference type="Proteomes" id="UP000283003">
    <property type="component" value="Unassembled WGS sequence"/>
</dbReference>